<evidence type="ECO:0000256" key="7">
    <source>
        <dbReference type="SAM" id="Phobius"/>
    </source>
</evidence>
<dbReference type="GO" id="GO:0016780">
    <property type="term" value="F:phosphotransferase activity, for other substituted phosphate groups"/>
    <property type="evidence" value="ECO:0007669"/>
    <property type="project" value="TreeGrafter"/>
</dbReference>
<sequence>MKLILADYLAAMVAWIVFYVLRKYILHEMNEGISFFLLGSAIMIATFWLILYTLIGQYRDIFRKSRVKEISNLAQVSFLGGIIIFFGLLLDDEGIDNYRLYYKTISTYFLLHFLISAVFRTIVVSSIQKLVIKRHISFNTLIVGSNSNAKEVFWELERNNRHLGLNILGFLQVFQAMDTAFVKDLKNLGYYYKLPELIREHNIEEVVIAIEPSEHKKIEEILGLMEGYNVRISILPDLYQILLGSVKVNHLFGTPLIEIKQNLMPVWQEVMKRIIDVVASCLFLLIFFPVYAMIAVMVKLSSPGPIFYKQERIGKGGKPFYIYKFRSMFIDAEKMGPSLSSDYDPRITSWGRFMRKVRLDELPQFWNVIIGDMSLVGPRPERQFFIDQIVKIAPHYKHLHRVRPGITSLGQVKYGYASSVDEMVRRLKFDILYIENMSLAMDFRVMLYTVKIIIEGRGK</sequence>
<feature type="transmembrane region" description="Helical" evidence="7">
    <location>
        <begin position="5"/>
        <end position="21"/>
    </location>
</feature>
<evidence type="ECO:0000256" key="6">
    <source>
        <dbReference type="ARBA" id="ARBA00023136"/>
    </source>
</evidence>
<evidence type="ECO:0000256" key="5">
    <source>
        <dbReference type="ARBA" id="ARBA00022989"/>
    </source>
</evidence>
<dbReference type="Pfam" id="PF02397">
    <property type="entry name" value="Bac_transf"/>
    <property type="match status" value="1"/>
</dbReference>
<feature type="transmembrane region" description="Helical" evidence="7">
    <location>
        <begin position="33"/>
        <end position="58"/>
    </location>
</feature>
<evidence type="ECO:0000313" key="10">
    <source>
        <dbReference type="Proteomes" id="UP000326570"/>
    </source>
</evidence>
<evidence type="ECO:0000259" key="8">
    <source>
        <dbReference type="Pfam" id="PF02397"/>
    </source>
</evidence>
<comment type="caution">
    <text evidence="9">The sequence shown here is derived from an EMBL/GenBank/DDBJ whole genome shotgun (WGS) entry which is preliminary data.</text>
</comment>
<proteinExistence type="inferred from homology"/>
<evidence type="ECO:0000256" key="1">
    <source>
        <dbReference type="ARBA" id="ARBA00004141"/>
    </source>
</evidence>
<dbReference type="InterPro" id="IPR017475">
    <property type="entry name" value="EPS_sugar_tfrase"/>
</dbReference>
<evidence type="ECO:0000256" key="4">
    <source>
        <dbReference type="ARBA" id="ARBA00022692"/>
    </source>
</evidence>
<keyword evidence="10" id="KW-1185">Reference proteome</keyword>
<feature type="transmembrane region" description="Helical" evidence="7">
    <location>
        <begin position="70"/>
        <end position="89"/>
    </location>
</feature>
<evidence type="ECO:0000313" key="9">
    <source>
        <dbReference type="EMBL" id="KAA9325263.1"/>
    </source>
</evidence>
<keyword evidence="4 7" id="KW-0812">Transmembrane</keyword>
<dbReference type="EMBL" id="VTWT01000013">
    <property type="protein sequence ID" value="KAA9325263.1"/>
    <property type="molecule type" value="Genomic_DNA"/>
</dbReference>
<dbReference type="InterPro" id="IPR003362">
    <property type="entry name" value="Bact_transf"/>
</dbReference>
<evidence type="ECO:0000256" key="3">
    <source>
        <dbReference type="ARBA" id="ARBA00022679"/>
    </source>
</evidence>
<accession>A0A5N1IHX4</accession>
<reference evidence="9 10" key="1">
    <citation type="submission" date="2019-09" db="EMBL/GenBank/DDBJ databases">
        <title>Genome sequence of Adhaeribacter sp. M2.</title>
        <authorList>
            <person name="Srinivasan S."/>
        </authorList>
    </citation>
    <scope>NUCLEOTIDE SEQUENCE [LARGE SCALE GENOMIC DNA]</scope>
    <source>
        <strain evidence="9 10">M2</strain>
    </source>
</reference>
<name>A0A5N1IHX4_9BACT</name>
<comment type="similarity">
    <text evidence="2">Belongs to the bacterial sugar transferase family.</text>
</comment>
<dbReference type="PANTHER" id="PTHR30576:SF0">
    <property type="entry name" value="UNDECAPRENYL-PHOSPHATE N-ACETYLGALACTOSAMINYL 1-PHOSPHATE TRANSFERASE-RELATED"/>
    <property type="match status" value="1"/>
</dbReference>
<protein>
    <submittedName>
        <fullName evidence="9">Sugar transferase</fullName>
    </submittedName>
</protein>
<keyword evidence="6 7" id="KW-0472">Membrane</keyword>
<dbReference type="Pfam" id="PF13727">
    <property type="entry name" value="CoA_binding_3"/>
    <property type="match status" value="1"/>
</dbReference>
<dbReference type="NCBIfam" id="TIGR03025">
    <property type="entry name" value="EPS_sugtrans"/>
    <property type="match status" value="1"/>
</dbReference>
<feature type="transmembrane region" description="Helical" evidence="7">
    <location>
        <begin position="274"/>
        <end position="298"/>
    </location>
</feature>
<gene>
    <name evidence="9" type="ORF">F0P94_18405</name>
</gene>
<dbReference type="GO" id="GO:0016020">
    <property type="term" value="C:membrane"/>
    <property type="evidence" value="ECO:0007669"/>
    <property type="project" value="UniProtKB-SubCell"/>
</dbReference>
<keyword evidence="5 7" id="KW-1133">Transmembrane helix</keyword>
<dbReference type="Gene3D" id="3.40.50.720">
    <property type="entry name" value="NAD(P)-binding Rossmann-like Domain"/>
    <property type="match status" value="1"/>
</dbReference>
<keyword evidence="3 9" id="KW-0808">Transferase</keyword>
<feature type="transmembrane region" description="Helical" evidence="7">
    <location>
        <begin position="109"/>
        <end position="127"/>
    </location>
</feature>
<dbReference type="AlphaFoldDB" id="A0A5N1IHX4"/>
<feature type="domain" description="Bacterial sugar transferase" evidence="8">
    <location>
        <begin position="272"/>
        <end position="454"/>
    </location>
</feature>
<evidence type="ECO:0000256" key="2">
    <source>
        <dbReference type="ARBA" id="ARBA00006464"/>
    </source>
</evidence>
<dbReference type="Proteomes" id="UP000326570">
    <property type="component" value="Unassembled WGS sequence"/>
</dbReference>
<comment type="subcellular location">
    <subcellularLocation>
        <location evidence="1">Membrane</location>
        <topology evidence="1">Multi-pass membrane protein</topology>
    </subcellularLocation>
</comment>
<organism evidence="9 10">
    <name type="scientific">Adhaeribacter soli</name>
    <dbReference type="NCBI Taxonomy" id="2607655"/>
    <lineage>
        <taxon>Bacteria</taxon>
        <taxon>Pseudomonadati</taxon>
        <taxon>Bacteroidota</taxon>
        <taxon>Cytophagia</taxon>
        <taxon>Cytophagales</taxon>
        <taxon>Hymenobacteraceae</taxon>
        <taxon>Adhaeribacter</taxon>
    </lineage>
</organism>
<dbReference type="PANTHER" id="PTHR30576">
    <property type="entry name" value="COLANIC BIOSYNTHESIS UDP-GLUCOSE LIPID CARRIER TRANSFERASE"/>
    <property type="match status" value="1"/>
</dbReference>